<evidence type="ECO:0000313" key="3">
    <source>
        <dbReference type="Proteomes" id="UP001279410"/>
    </source>
</evidence>
<feature type="compositionally biased region" description="Basic and acidic residues" evidence="1">
    <location>
        <begin position="56"/>
        <end position="68"/>
    </location>
</feature>
<comment type="caution">
    <text evidence="2">The sequence shown here is derived from an EMBL/GenBank/DDBJ whole genome shotgun (WGS) entry which is preliminary data.</text>
</comment>
<dbReference type="AlphaFoldDB" id="A0AAD3NC11"/>
<feature type="region of interest" description="Disordered" evidence="1">
    <location>
        <begin position="56"/>
        <end position="104"/>
    </location>
</feature>
<organism evidence="2 3">
    <name type="scientific">Lates japonicus</name>
    <name type="common">Japanese lates</name>
    <dbReference type="NCBI Taxonomy" id="270547"/>
    <lineage>
        <taxon>Eukaryota</taxon>
        <taxon>Metazoa</taxon>
        <taxon>Chordata</taxon>
        <taxon>Craniata</taxon>
        <taxon>Vertebrata</taxon>
        <taxon>Euteleostomi</taxon>
        <taxon>Actinopterygii</taxon>
        <taxon>Neopterygii</taxon>
        <taxon>Teleostei</taxon>
        <taxon>Neoteleostei</taxon>
        <taxon>Acanthomorphata</taxon>
        <taxon>Carangaria</taxon>
        <taxon>Carangaria incertae sedis</taxon>
        <taxon>Centropomidae</taxon>
        <taxon>Lates</taxon>
    </lineage>
</organism>
<reference evidence="2" key="1">
    <citation type="submission" date="2022-08" db="EMBL/GenBank/DDBJ databases">
        <title>Genome sequencing of akame (Lates japonicus).</title>
        <authorList>
            <person name="Hashiguchi Y."/>
            <person name="Takahashi H."/>
        </authorList>
    </citation>
    <scope>NUCLEOTIDE SEQUENCE</scope>
    <source>
        <strain evidence="2">Kochi</strain>
    </source>
</reference>
<sequence>MSRLQSLKVFVSQRLSAAVDEIFGHFEKTISEYEEELNRRHRRMLDVVLTPEIKQRDVREQSARKEEVPLSSRSGSPSLTRRTQSPHIKEEGGKCGEQLRETAS</sequence>
<feature type="compositionally biased region" description="Polar residues" evidence="1">
    <location>
        <begin position="71"/>
        <end position="86"/>
    </location>
</feature>
<keyword evidence="3" id="KW-1185">Reference proteome</keyword>
<gene>
    <name evidence="2" type="ORF">AKAME5_002039500</name>
</gene>
<evidence type="ECO:0000313" key="2">
    <source>
        <dbReference type="EMBL" id="GLD69082.1"/>
    </source>
</evidence>
<evidence type="ECO:0000256" key="1">
    <source>
        <dbReference type="SAM" id="MobiDB-lite"/>
    </source>
</evidence>
<protein>
    <submittedName>
        <fullName evidence="2">Gastrula zinc finger protein xFG20-1-like protein</fullName>
    </submittedName>
</protein>
<dbReference type="EMBL" id="BRZM01000168">
    <property type="protein sequence ID" value="GLD69082.1"/>
    <property type="molecule type" value="Genomic_DNA"/>
</dbReference>
<proteinExistence type="predicted"/>
<feature type="compositionally biased region" description="Basic and acidic residues" evidence="1">
    <location>
        <begin position="87"/>
        <end position="104"/>
    </location>
</feature>
<dbReference type="Proteomes" id="UP001279410">
    <property type="component" value="Unassembled WGS sequence"/>
</dbReference>
<name>A0AAD3NC11_LATJO</name>
<accession>A0AAD3NC11</accession>